<proteinExistence type="predicted"/>
<dbReference type="Proteomes" id="UP001596977">
    <property type="component" value="Unassembled WGS sequence"/>
</dbReference>
<evidence type="ECO:0000313" key="2">
    <source>
        <dbReference type="EMBL" id="MFD0945577.1"/>
    </source>
</evidence>
<feature type="region of interest" description="Disordered" evidence="1">
    <location>
        <begin position="41"/>
        <end position="62"/>
    </location>
</feature>
<sequence length="104" mass="11638">MYEDKLEWCQLPPQYLTMLVEEAGVQRLRAERQVGVKETAKRARAATETARRRGKSLYRTPAQADAEHAAAWERAGLRLAGTTWDQAPLPLPISGRDPDKPGNP</sequence>
<comment type="caution">
    <text evidence="2">The sequence shown here is derived from an EMBL/GenBank/DDBJ whole genome shotgun (WGS) entry which is preliminary data.</text>
</comment>
<dbReference type="EMBL" id="JBHTJG010000001">
    <property type="protein sequence ID" value="MFD0945577.1"/>
    <property type="molecule type" value="Genomic_DNA"/>
</dbReference>
<accession>A0ABW3H811</accession>
<evidence type="ECO:0000313" key="3">
    <source>
        <dbReference type="Proteomes" id="UP001596977"/>
    </source>
</evidence>
<reference evidence="3" key="1">
    <citation type="journal article" date="2019" name="Int. J. Syst. Evol. Microbiol.">
        <title>The Global Catalogue of Microorganisms (GCM) 10K type strain sequencing project: providing services to taxonomists for standard genome sequencing and annotation.</title>
        <authorList>
            <consortium name="The Broad Institute Genomics Platform"/>
            <consortium name="The Broad Institute Genome Sequencing Center for Infectious Disease"/>
            <person name="Wu L."/>
            <person name="Ma J."/>
        </authorList>
    </citation>
    <scope>NUCLEOTIDE SEQUENCE [LARGE SCALE GENOMIC DNA]</scope>
    <source>
        <strain evidence="3">CCUG 62982</strain>
    </source>
</reference>
<name>A0ABW3H811_9SPHN</name>
<organism evidence="2 3">
    <name type="scientific">Sphingomonas canadensis</name>
    <dbReference type="NCBI Taxonomy" id="1219257"/>
    <lineage>
        <taxon>Bacteria</taxon>
        <taxon>Pseudomonadati</taxon>
        <taxon>Pseudomonadota</taxon>
        <taxon>Alphaproteobacteria</taxon>
        <taxon>Sphingomonadales</taxon>
        <taxon>Sphingomonadaceae</taxon>
        <taxon>Sphingomonas</taxon>
    </lineage>
</organism>
<protein>
    <submittedName>
        <fullName evidence="2">Uncharacterized protein</fullName>
    </submittedName>
</protein>
<gene>
    <name evidence="2" type="ORF">ACFQ1E_04410</name>
</gene>
<dbReference type="RefSeq" id="WP_264942186.1">
    <property type="nucleotide sequence ID" value="NZ_JAPDRA010000001.1"/>
</dbReference>
<evidence type="ECO:0000256" key="1">
    <source>
        <dbReference type="SAM" id="MobiDB-lite"/>
    </source>
</evidence>
<keyword evidence="3" id="KW-1185">Reference proteome</keyword>